<dbReference type="PANTHER" id="PTHR43377:SF1">
    <property type="entry name" value="BILIVERDIN REDUCTASE A"/>
    <property type="match status" value="1"/>
</dbReference>
<dbReference type="SUPFAM" id="SSF51735">
    <property type="entry name" value="NAD(P)-binding Rossmann-fold domains"/>
    <property type="match status" value="1"/>
</dbReference>
<evidence type="ECO:0000259" key="2">
    <source>
        <dbReference type="Pfam" id="PF22725"/>
    </source>
</evidence>
<dbReference type="InterPro" id="IPR036291">
    <property type="entry name" value="NAD(P)-bd_dom_sf"/>
</dbReference>
<dbReference type="SUPFAM" id="SSF55347">
    <property type="entry name" value="Glyceraldehyde-3-phosphate dehydrogenase-like, C-terminal domain"/>
    <property type="match status" value="1"/>
</dbReference>
<organism evidence="3 4">
    <name type="scientific">Gaopeijia maritima</name>
    <dbReference type="NCBI Taxonomy" id="3119007"/>
    <lineage>
        <taxon>Bacteria</taxon>
        <taxon>Pseudomonadati</taxon>
        <taxon>Gemmatimonadota</taxon>
        <taxon>Longimicrobiia</taxon>
        <taxon>Gaopeijiales</taxon>
        <taxon>Gaopeijiaceae</taxon>
        <taxon>Gaopeijia</taxon>
    </lineage>
</organism>
<dbReference type="Pfam" id="PF01408">
    <property type="entry name" value="GFO_IDH_MocA"/>
    <property type="match status" value="1"/>
</dbReference>
<protein>
    <submittedName>
        <fullName evidence="3">Gfo/Idh/MocA family oxidoreductase</fullName>
    </submittedName>
</protein>
<dbReference type="PANTHER" id="PTHR43377">
    <property type="entry name" value="BILIVERDIN REDUCTASE A"/>
    <property type="match status" value="1"/>
</dbReference>
<dbReference type="InterPro" id="IPR000683">
    <property type="entry name" value="Gfo/Idh/MocA-like_OxRdtase_N"/>
</dbReference>
<evidence type="ECO:0000313" key="3">
    <source>
        <dbReference type="EMBL" id="MEK9500111.1"/>
    </source>
</evidence>
<feature type="domain" description="Gfo/Idh/MocA-like oxidoreductase N-terminal" evidence="1">
    <location>
        <begin position="5"/>
        <end position="121"/>
    </location>
</feature>
<sequence>MTPRLRMGVVGTGSLGFHHARILRDVEGVEMVGIHDRRAERAAEVAAELGVVAHPTLEALLDQADAIVVAVPTTAHEAVAVAALARGIHTLIEKPMAPDLAAADRILEVAEARGAVVQIGHVERFNSAIRAAEPWLDRPLFVESHRMAPFTPRSTDVAVVLDLMIHDVDLVSSLIGGAVTDIAASGVPVLTPNVDIANARLTFETGAVANLTASRVSMERMRKIRIFQPSGYLSLNLADGTGEFLRLKQGIPALGGGDLPSIPAEGLAALVERIELKGDGAEPLRKELENFRTAARGEAPPAVSGRAGREALALTLSIEARIRDHVPDPSPS</sequence>
<reference evidence="3 4" key="1">
    <citation type="submission" date="2024-02" db="EMBL/GenBank/DDBJ databases">
        <title>A novel Gemmatimonadota bacterium.</title>
        <authorList>
            <person name="Du Z.-J."/>
            <person name="Ye Y.-Q."/>
        </authorList>
    </citation>
    <scope>NUCLEOTIDE SEQUENCE [LARGE SCALE GENOMIC DNA]</scope>
    <source>
        <strain evidence="3 4">DH-20</strain>
    </source>
</reference>
<gene>
    <name evidence="3" type="ORF">WI372_03900</name>
</gene>
<evidence type="ECO:0000313" key="4">
    <source>
        <dbReference type="Proteomes" id="UP001484239"/>
    </source>
</evidence>
<dbReference type="RefSeq" id="WP_405275556.1">
    <property type="nucleotide sequence ID" value="NZ_JBBHLI010000002.1"/>
</dbReference>
<feature type="domain" description="GFO/IDH/MocA-like oxidoreductase" evidence="2">
    <location>
        <begin position="146"/>
        <end position="227"/>
    </location>
</feature>
<comment type="caution">
    <text evidence="3">The sequence shown here is derived from an EMBL/GenBank/DDBJ whole genome shotgun (WGS) entry which is preliminary data.</text>
</comment>
<dbReference type="Gene3D" id="3.40.50.720">
    <property type="entry name" value="NAD(P)-binding Rossmann-like Domain"/>
    <property type="match status" value="1"/>
</dbReference>
<dbReference type="EMBL" id="JBBHLI010000002">
    <property type="protein sequence ID" value="MEK9500111.1"/>
    <property type="molecule type" value="Genomic_DNA"/>
</dbReference>
<dbReference type="InterPro" id="IPR051450">
    <property type="entry name" value="Gfo/Idh/MocA_Oxidoreductases"/>
</dbReference>
<accession>A0ABU9E5W7</accession>
<name>A0ABU9E5W7_9BACT</name>
<keyword evidence="4" id="KW-1185">Reference proteome</keyword>
<dbReference type="Pfam" id="PF22725">
    <property type="entry name" value="GFO_IDH_MocA_C3"/>
    <property type="match status" value="1"/>
</dbReference>
<dbReference type="Proteomes" id="UP001484239">
    <property type="component" value="Unassembled WGS sequence"/>
</dbReference>
<proteinExistence type="predicted"/>
<dbReference type="InterPro" id="IPR055170">
    <property type="entry name" value="GFO_IDH_MocA-like_dom"/>
</dbReference>
<dbReference type="Gene3D" id="3.30.360.10">
    <property type="entry name" value="Dihydrodipicolinate Reductase, domain 2"/>
    <property type="match status" value="1"/>
</dbReference>
<evidence type="ECO:0000259" key="1">
    <source>
        <dbReference type="Pfam" id="PF01408"/>
    </source>
</evidence>